<accession>A0A2K9A731</accession>
<organism evidence="1 2">
    <name type="scientific">Kangiella profundi</name>
    <dbReference type="NCBI Taxonomy" id="1561924"/>
    <lineage>
        <taxon>Bacteria</taxon>
        <taxon>Pseudomonadati</taxon>
        <taxon>Pseudomonadota</taxon>
        <taxon>Gammaproteobacteria</taxon>
        <taxon>Kangiellales</taxon>
        <taxon>Kangiellaceae</taxon>
        <taxon>Kangiella</taxon>
    </lineage>
</organism>
<dbReference type="Proteomes" id="UP000232693">
    <property type="component" value="Chromosome"/>
</dbReference>
<dbReference type="OrthoDB" id="6398409at2"/>
<dbReference type="KEGG" id="kpd:CW740_10425"/>
<proteinExistence type="predicted"/>
<sequence length="196" mass="22245">MVKDADETEIESSARRKVLKGALWGSLAIVSGVSLWQLSLTESVETVEADEYPYRFLNMDERLLLWAIIPAYLYPALDKNDEESRFLVLRNIDGAISGLPQSTQDELRQLFSLLSFQLGKALVAGIWTRWNQADINSLQSFLTAWRESYVALLRVGYLGLHQIIVGSFYGEPMSWQAIGYPGPPQMNLPESFYEDF</sequence>
<name>A0A2K9A731_9GAMM</name>
<protein>
    <submittedName>
        <fullName evidence="1">Uncharacterized protein</fullName>
    </submittedName>
</protein>
<dbReference type="EMBL" id="CP025120">
    <property type="protein sequence ID" value="AUD79635.1"/>
    <property type="molecule type" value="Genomic_DNA"/>
</dbReference>
<dbReference type="RefSeq" id="WP_106647437.1">
    <property type="nucleotide sequence ID" value="NZ_BMGO01000001.1"/>
</dbReference>
<reference evidence="1 2" key="1">
    <citation type="submission" date="2017-12" db="EMBL/GenBank/DDBJ databases">
        <title>Kangiella profundi FT102 completed genome.</title>
        <authorList>
            <person name="Xu J."/>
            <person name="Wang J."/>
            <person name="Lu Y."/>
        </authorList>
    </citation>
    <scope>NUCLEOTIDE SEQUENCE [LARGE SCALE GENOMIC DNA]</scope>
    <source>
        <strain evidence="1 2">FT102</strain>
    </source>
</reference>
<dbReference type="AlphaFoldDB" id="A0A2K9A731"/>
<evidence type="ECO:0000313" key="2">
    <source>
        <dbReference type="Proteomes" id="UP000232693"/>
    </source>
</evidence>
<gene>
    <name evidence="1" type="ORF">CW740_10425</name>
</gene>
<keyword evidence="2" id="KW-1185">Reference proteome</keyword>
<evidence type="ECO:0000313" key="1">
    <source>
        <dbReference type="EMBL" id="AUD79635.1"/>
    </source>
</evidence>